<comment type="caution">
    <text evidence="2">The sequence shown here is derived from an EMBL/GenBank/DDBJ whole genome shotgun (WGS) entry which is preliminary data.</text>
</comment>
<feature type="compositionally biased region" description="Low complexity" evidence="1">
    <location>
        <begin position="25"/>
        <end position="35"/>
    </location>
</feature>
<accession>A0A5B7KB08</accession>
<feature type="compositionally biased region" description="Polar residues" evidence="1">
    <location>
        <begin position="9"/>
        <end position="23"/>
    </location>
</feature>
<dbReference type="EMBL" id="VSRR010131286">
    <property type="protein sequence ID" value="MPD02418.1"/>
    <property type="molecule type" value="Genomic_DNA"/>
</dbReference>
<evidence type="ECO:0000313" key="3">
    <source>
        <dbReference type="Proteomes" id="UP000324222"/>
    </source>
</evidence>
<name>A0A5B7KB08_PORTR</name>
<keyword evidence="3" id="KW-1185">Reference proteome</keyword>
<reference evidence="2 3" key="1">
    <citation type="submission" date="2019-05" db="EMBL/GenBank/DDBJ databases">
        <title>Another draft genome of Portunus trituberculatus and its Hox gene families provides insights of decapod evolution.</title>
        <authorList>
            <person name="Jeong J.-H."/>
            <person name="Song I."/>
            <person name="Kim S."/>
            <person name="Choi T."/>
            <person name="Kim D."/>
            <person name="Ryu S."/>
            <person name="Kim W."/>
        </authorList>
    </citation>
    <scope>NUCLEOTIDE SEQUENCE [LARGE SCALE GENOMIC DNA]</scope>
    <source>
        <tissue evidence="2">Muscle</tissue>
    </source>
</reference>
<dbReference type="Proteomes" id="UP000324222">
    <property type="component" value="Unassembled WGS sequence"/>
</dbReference>
<evidence type="ECO:0000256" key="1">
    <source>
        <dbReference type="SAM" id="MobiDB-lite"/>
    </source>
</evidence>
<proteinExistence type="predicted"/>
<gene>
    <name evidence="2" type="ORF">E2C01_097997</name>
</gene>
<dbReference type="AlphaFoldDB" id="A0A5B7KB08"/>
<organism evidence="2 3">
    <name type="scientific">Portunus trituberculatus</name>
    <name type="common">Swimming crab</name>
    <name type="synonym">Neptunus trituberculatus</name>
    <dbReference type="NCBI Taxonomy" id="210409"/>
    <lineage>
        <taxon>Eukaryota</taxon>
        <taxon>Metazoa</taxon>
        <taxon>Ecdysozoa</taxon>
        <taxon>Arthropoda</taxon>
        <taxon>Crustacea</taxon>
        <taxon>Multicrustacea</taxon>
        <taxon>Malacostraca</taxon>
        <taxon>Eumalacostraca</taxon>
        <taxon>Eucarida</taxon>
        <taxon>Decapoda</taxon>
        <taxon>Pleocyemata</taxon>
        <taxon>Brachyura</taxon>
        <taxon>Eubrachyura</taxon>
        <taxon>Portunoidea</taxon>
        <taxon>Portunidae</taxon>
        <taxon>Portuninae</taxon>
        <taxon>Portunus</taxon>
    </lineage>
</organism>
<evidence type="ECO:0000313" key="2">
    <source>
        <dbReference type="EMBL" id="MPD02418.1"/>
    </source>
</evidence>
<feature type="region of interest" description="Disordered" evidence="1">
    <location>
        <begin position="1"/>
        <end position="90"/>
    </location>
</feature>
<protein>
    <submittedName>
        <fullName evidence="2">Uncharacterized protein</fullName>
    </submittedName>
</protein>
<sequence length="90" mass="9297">MAAARRILSWSSGDASCSNSANLSPGVPGEPEGPARGPPKSPCPNSCPRRHGLTYLHGGTCTPGDLGHGHTGTTPKTPHSAHHHKEEDSK</sequence>